<reference evidence="1" key="1">
    <citation type="submission" date="2021-06" db="EMBL/GenBank/DDBJ databases">
        <authorList>
            <person name="Kallberg Y."/>
            <person name="Tangrot J."/>
            <person name="Rosling A."/>
        </authorList>
    </citation>
    <scope>NUCLEOTIDE SEQUENCE</scope>
    <source>
        <strain evidence="1">UK204</strain>
    </source>
</reference>
<protein>
    <submittedName>
        <fullName evidence="1">9376_t:CDS:1</fullName>
    </submittedName>
</protein>
<dbReference type="OrthoDB" id="2440064at2759"/>
<sequence length="90" mass="10521">SRRKRISPYEQKSDGVFSVKLTKSLIESIVPICYEDHRKHIFDFVVLLWDLKYGLLETSKIIFQLRDENNDNLFESSKLSGSLPAYPFIP</sequence>
<dbReference type="AlphaFoldDB" id="A0A9N9NQA7"/>
<comment type="caution">
    <text evidence="1">The sequence shown here is derived from an EMBL/GenBank/DDBJ whole genome shotgun (WGS) entry which is preliminary data.</text>
</comment>
<accession>A0A9N9NQA7</accession>
<evidence type="ECO:0000313" key="2">
    <source>
        <dbReference type="Proteomes" id="UP000789570"/>
    </source>
</evidence>
<dbReference type="Proteomes" id="UP000789570">
    <property type="component" value="Unassembled WGS sequence"/>
</dbReference>
<name>A0A9N9NQA7_9GLOM</name>
<feature type="non-terminal residue" evidence="1">
    <location>
        <position position="1"/>
    </location>
</feature>
<proteinExistence type="predicted"/>
<feature type="non-terminal residue" evidence="1">
    <location>
        <position position="90"/>
    </location>
</feature>
<gene>
    <name evidence="1" type="ORF">FCALED_LOCUS16476</name>
</gene>
<organism evidence="1 2">
    <name type="scientific">Funneliformis caledonium</name>
    <dbReference type="NCBI Taxonomy" id="1117310"/>
    <lineage>
        <taxon>Eukaryota</taxon>
        <taxon>Fungi</taxon>
        <taxon>Fungi incertae sedis</taxon>
        <taxon>Mucoromycota</taxon>
        <taxon>Glomeromycotina</taxon>
        <taxon>Glomeromycetes</taxon>
        <taxon>Glomerales</taxon>
        <taxon>Glomeraceae</taxon>
        <taxon>Funneliformis</taxon>
    </lineage>
</organism>
<evidence type="ECO:0000313" key="1">
    <source>
        <dbReference type="EMBL" id="CAG8753879.1"/>
    </source>
</evidence>
<dbReference type="EMBL" id="CAJVPQ010019399">
    <property type="protein sequence ID" value="CAG8753879.1"/>
    <property type="molecule type" value="Genomic_DNA"/>
</dbReference>
<keyword evidence="2" id="KW-1185">Reference proteome</keyword>